<evidence type="ECO:0000259" key="21">
    <source>
        <dbReference type="PROSITE" id="PS50215"/>
    </source>
</evidence>
<evidence type="ECO:0000256" key="8">
    <source>
        <dbReference type="ARBA" id="ARBA00022737"/>
    </source>
</evidence>
<comment type="caution">
    <text evidence="18">Lacks conserved residue(s) required for the propagation of feature annotation.</text>
</comment>
<feature type="disulfide bond" evidence="17">
    <location>
        <begin position="304"/>
        <end position="387"/>
    </location>
</feature>
<feature type="disulfide bond" evidence="17">
    <location>
        <begin position="462"/>
        <end position="473"/>
    </location>
</feature>
<evidence type="ECO:0000256" key="17">
    <source>
        <dbReference type="PIRSR" id="PIRSR613273-3"/>
    </source>
</evidence>
<feature type="binding site" evidence="16">
    <location>
        <position position="186"/>
    </location>
    <ligand>
        <name>Ca(2+)</name>
        <dbReference type="ChEBI" id="CHEBI:29108"/>
        <label>1</label>
    </ligand>
</feature>
<reference evidence="22 23" key="1">
    <citation type="submission" date="2019-04" db="EMBL/GenBank/DDBJ databases">
        <authorList>
            <consortium name="Wellcome Sanger Institute Data Sharing"/>
        </authorList>
    </citation>
    <scope>NUCLEOTIDE SEQUENCE [LARGE SCALE GENOMIC DNA]</scope>
</reference>
<evidence type="ECO:0000256" key="1">
    <source>
        <dbReference type="ARBA" id="ARBA00004498"/>
    </source>
</evidence>
<feature type="region of interest" description="Disordered" evidence="19">
    <location>
        <begin position="148"/>
        <end position="176"/>
    </location>
</feature>
<keyword evidence="3" id="KW-0272">Extracellular matrix</keyword>
<evidence type="ECO:0000313" key="22">
    <source>
        <dbReference type="Ensembl" id="ENSSFOP00015065841.1"/>
    </source>
</evidence>
<evidence type="ECO:0000256" key="5">
    <source>
        <dbReference type="ARBA" id="ARBA00022685"/>
    </source>
</evidence>
<organism evidence="22 23">
    <name type="scientific">Scleropages formosus</name>
    <name type="common">Asian bonytongue</name>
    <name type="synonym">Osteoglossum formosum</name>
    <dbReference type="NCBI Taxonomy" id="113540"/>
    <lineage>
        <taxon>Eukaryota</taxon>
        <taxon>Metazoa</taxon>
        <taxon>Chordata</taxon>
        <taxon>Craniata</taxon>
        <taxon>Vertebrata</taxon>
        <taxon>Euteleostomi</taxon>
        <taxon>Actinopterygii</taxon>
        <taxon>Neopterygii</taxon>
        <taxon>Teleostei</taxon>
        <taxon>Osteoglossocephala</taxon>
        <taxon>Osteoglossomorpha</taxon>
        <taxon>Osteoglossiformes</taxon>
        <taxon>Osteoglossidae</taxon>
        <taxon>Scleropages</taxon>
    </lineage>
</organism>
<feature type="compositionally biased region" description="Low complexity" evidence="19">
    <location>
        <begin position="158"/>
        <end position="172"/>
    </location>
</feature>
<evidence type="ECO:0000256" key="14">
    <source>
        <dbReference type="ARBA" id="ARBA00023180"/>
    </source>
</evidence>
<feature type="binding site" evidence="16">
    <location>
        <position position="387"/>
    </location>
    <ligand>
        <name>Ca(2+)</name>
        <dbReference type="ChEBI" id="CHEBI:29108"/>
        <label>1</label>
    </ligand>
</feature>
<keyword evidence="16" id="KW-0106">Calcium</keyword>
<comment type="subcellular location">
    <subcellularLocation>
        <location evidence="1">Secreted</location>
        <location evidence="1">Extracellular space</location>
        <location evidence="1">Extracellular matrix</location>
    </subcellularLocation>
</comment>
<dbReference type="Gene3D" id="2.60.120.830">
    <property type="match status" value="1"/>
</dbReference>
<protein>
    <submittedName>
        <fullName evidence="22">ADAM metallopeptidase with thrombospondin type 1 motif 1</fullName>
    </submittedName>
</protein>
<feature type="disulfide bond" evidence="17">
    <location>
        <begin position="503"/>
        <end position="541"/>
    </location>
</feature>
<sequence>MRRFFLASVFALLCGACGARRGQREHGGAWEEDTGVPLRLDPPTAPGEEKEDTRLYQVDAFGTRFVLELRADPSAPPPGLAPQRCLFSGSVNRDPRSAAALHVCDGLRGGFRLGGDDYLIEPRTVGGRSDTHVVRRRRRAHLSVKTCGVREEEEEQRAPGGSPFASASPPGRRLSRRSVSAPRFVEMLLVADESMVRFHGEQLRSYLLTLVAMASRFYRHPSVRNSISLSVAKVLVLPEGQQDLNVTSNAALMLRTFCQWQQQHNPASDRNPEHYDTAMLFTRQDLCGSHSCNTLGMAEVGTICDPKRSCGIIQDDGLQAGFTLAHELGHVLNMMHDDSAHCTGMNRVPHTSHMMAPILSNLDQQQPWSPCSALTVTSFLDSGHGQCLLDRPQAPQPLPKALPGTMYDAERQCQLSFGKGSRHCADLGAACAVLWCTVPGDGDRNQLMCQTKNFPWADGTPCGNDGRCLSGRCLSDRQAAGYKTPVNGRWGAWGAWGDCSRSCGGGVQYSLRECDNPTPRNGGKYCEGKRMRYRSCNTLPCPIGTGLSFREEQCLAHNVMSSTSPLIPGSGVEWVPKYAGVPPKDRCKLMCRAKGTGYYLVLNSKVMDGTPCSPDSTSVCVQGQCVKAGCDRVIGSGRRLDRCGVCGGDGSTCEKVSGQMERARLGYQDVVTVPAGATELDVKQRSEAGNRPDNSFLAVRRQDGTYLLNGEYRLALHETDVTLQGALLRYSGSSAALERLRILAPLPEPLTIQVLSVGDSPRPRIRYSYFAPLPAGRRSSANAIGGVGGAEWVLREWGACSRSCGGGEQRRDILCLDSRGRPSSECPAELRPPLARPCAAQPCPSWSLGAWSPCSASCGRGFRRRALQCLSYDGRSLDHGSCDAKRRPQPLLALCSLGSC</sequence>
<dbReference type="InterPro" id="IPR041645">
    <property type="entry name" value="ADAMTS_CR_2"/>
</dbReference>
<evidence type="ECO:0000256" key="20">
    <source>
        <dbReference type="SAM" id="SignalP"/>
    </source>
</evidence>
<dbReference type="GO" id="GO:0004222">
    <property type="term" value="F:metalloendopeptidase activity"/>
    <property type="evidence" value="ECO:0007669"/>
    <property type="project" value="InterPro"/>
</dbReference>
<evidence type="ECO:0000256" key="10">
    <source>
        <dbReference type="ARBA" id="ARBA00022833"/>
    </source>
</evidence>
<reference evidence="22" key="3">
    <citation type="submission" date="2025-09" db="UniProtKB">
        <authorList>
            <consortium name="Ensembl"/>
        </authorList>
    </citation>
    <scope>IDENTIFICATION</scope>
</reference>
<keyword evidence="9" id="KW-0378">Hydrolase</keyword>
<feature type="binding site" evidence="16">
    <location>
        <position position="186"/>
    </location>
    <ligand>
        <name>Ca(2+)</name>
        <dbReference type="ChEBI" id="CHEBI:29108"/>
        <label>2</label>
    </ligand>
</feature>
<keyword evidence="8" id="KW-0677">Repeat</keyword>
<keyword evidence="13 17" id="KW-1015">Disulfide bond</keyword>
<keyword evidence="6 16" id="KW-0479">Metal-binding</keyword>
<dbReference type="InterPro" id="IPR024079">
    <property type="entry name" value="MetalloPept_cat_dom_sf"/>
</dbReference>
<keyword evidence="10 16" id="KW-0862">Zinc</keyword>
<dbReference type="Gene3D" id="3.40.1620.60">
    <property type="match status" value="2"/>
</dbReference>
<dbReference type="GO" id="GO:0030198">
    <property type="term" value="P:extracellular matrix organization"/>
    <property type="evidence" value="ECO:0007669"/>
    <property type="project" value="InterPro"/>
</dbReference>
<dbReference type="Gene3D" id="3.40.390.10">
    <property type="entry name" value="Collagenase (Catalytic Domain)"/>
    <property type="match status" value="1"/>
</dbReference>
<dbReference type="GO" id="GO:0031012">
    <property type="term" value="C:extracellular matrix"/>
    <property type="evidence" value="ECO:0007669"/>
    <property type="project" value="TreeGrafter"/>
</dbReference>
<keyword evidence="23" id="KW-1185">Reference proteome</keyword>
<evidence type="ECO:0000256" key="13">
    <source>
        <dbReference type="ARBA" id="ARBA00023157"/>
    </source>
</evidence>
<dbReference type="FunFam" id="3.40.390.10:FF:000001">
    <property type="entry name" value="A disintegrin and metalloproteinase with thrombospondin motifs 1"/>
    <property type="match status" value="1"/>
</dbReference>
<dbReference type="SMART" id="SM00209">
    <property type="entry name" value="TSP1"/>
    <property type="match status" value="3"/>
</dbReference>
<evidence type="ECO:0000256" key="4">
    <source>
        <dbReference type="ARBA" id="ARBA00022670"/>
    </source>
</evidence>
<dbReference type="InterPro" id="IPR050439">
    <property type="entry name" value="ADAMTS_ADAMTS-like"/>
</dbReference>
<evidence type="ECO:0000256" key="3">
    <source>
        <dbReference type="ARBA" id="ARBA00022530"/>
    </source>
</evidence>
<feature type="binding site" evidence="16 18">
    <location>
        <position position="336"/>
    </location>
    <ligand>
        <name>Zn(2+)</name>
        <dbReference type="ChEBI" id="CHEBI:29105"/>
        <note>catalytic</note>
    </ligand>
</feature>
<feature type="binding site" evidence="16">
    <location>
        <position position="269"/>
    </location>
    <ligand>
        <name>Ca(2+)</name>
        <dbReference type="ChEBI" id="CHEBI:29108"/>
        <label>2</label>
    </ligand>
</feature>
<gene>
    <name evidence="22" type="primary">ADAMTS1</name>
    <name evidence="22" type="synonym">LOC108931705</name>
</gene>
<feature type="disulfide bond" evidence="17">
    <location>
        <begin position="431"/>
        <end position="468"/>
    </location>
</feature>
<dbReference type="Pfam" id="PF17771">
    <property type="entry name" value="ADAMTS_CR_2"/>
    <property type="match status" value="1"/>
</dbReference>
<evidence type="ECO:0000256" key="11">
    <source>
        <dbReference type="ARBA" id="ARBA00023049"/>
    </source>
</evidence>
<evidence type="ECO:0000256" key="9">
    <source>
        <dbReference type="ARBA" id="ARBA00022801"/>
    </source>
</evidence>
<name>A0A8D0CE34_SCLFO</name>
<dbReference type="AlphaFoldDB" id="A0A8D0CE34"/>
<dbReference type="Pfam" id="PF05986">
    <property type="entry name" value="ADAMTS_spacer1"/>
    <property type="match status" value="1"/>
</dbReference>
<dbReference type="SUPFAM" id="SSF82895">
    <property type="entry name" value="TSP-1 type 1 repeat"/>
    <property type="match status" value="3"/>
</dbReference>
<dbReference type="PROSITE" id="PS50215">
    <property type="entry name" value="ADAM_MEPRO"/>
    <property type="match status" value="1"/>
</dbReference>
<feature type="binding site" evidence="16">
    <location>
        <position position="390"/>
    </location>
    <ligand>
        <name>Ca(2+)</name>
        <dbReference type="ChEBI" id="CHEBI:29108"/>
        <label>1</label>
    </ligand>
</feature>
<keyword evidence="5" id="KW-0165">Cleavage on pair of basic residues</keyword>
<reference evidence="22" key="2">
    <citation type="submission" date="2025-08" db="UniProtKB">
        <authorList>
            <consortium name="Ensembl"/>
        </authorList>
    </citation>
    <scope>IDENTIFICATION</scope>
</reference>
<dbReference type="InterPro" id="IPR045371">
    <property type="entry name" value="ADAMTS_CR_3"/>
</dbReference>
<evidence type="ECO:0000256" key="18">
    <source>
        <dbReference type="PROSITE-ProRule" id="PRU00276"/>
    </source>
</evidence>
<dbReference type="InterPro" id="IPR036383">
    <property type="entry name" value="TSP1_rpt_sf"/>
</dbReference>
<evidence type="ECO:0000256" key="2">
    <source>
        <dbReference type="ARBA" id="ARBA00022525"/>
    </source>
</evidence>
<dbReference type="Proteomes" id="UP000694397">
    <property type="component" value="Chromosome 14"/>
</dbReference>
<dbReference type="FunFam" id="2.20.100.10:FF:000005">
    <property type="entry name" value="ADAM metallopeptidase with thrombospondin type 1 motif 9"/>
    <property type="match status" value="2"/>
</dbReference>
<accession>A0A8D0CE34</accession>
<evidence type="ECO:0000256" key="7">
    <source>
        <dbReference type="ARBA" id="ARBA00022729"/>
    </source>
</evidence>
<feature type="binding site" description="in inhibited form" evidence="16">
    <location>
        <position position="147"/>
    </location>
    <ligand>
        <name>Zn(2+)</name>
        <dbReference type="ChEBI" id="CHEBI:29105"/>
        <note>catalytic</note>
    </ligand>
</feature>
<dbReference type="Pfam" id="PF01421">
    <property type="entry name" value="Reprolysin"/>
    <property type="match status" value="1"/>
</dbReference>
<keyword evidence="7 20" id="KW-0732">Signal</keyword>
<dbReference type="GO" id="GO:0046872">
    <property type="term" value="F:metal ion binding"/>
    <property type="evidence" value="ECO:0007669"/>
    <property type="project" value="UniProtKB-KW"/>
</dbReference>
<evidence type="ECO:0000256" key="6">
    <source>
        <dbReference type="ARBA" id="ARBA00022723"/>
    </source>
</evidence>
<feature type="disulfide bond" evidence="17">
    <location>
        <begin position="342"/>
        <end position="371"/>
    </location>
</feature>
<evidence type="ECO:0000256" key="19">
    <source>
        <dbReference type="SAM" id="MobiDB-lite"/>
    </source>
</evidence>
<comment type="cofactor">
    <cofactor evidence="16">
        <name>Zn(2+)</name>
        <dbReference type="ChEBI" id="CHEBI:29105"/>
    </cofactor>
    <text evidence="16">Binds 1 zinc ion per subunit.</text>
</comment>
<feature type="binding site" evidence="16">
    <location>
        <position position="390"/>
    </location>
    <ligand>
        <name>Ca(2+)</name>
        <dbReference type="ChEBI" id="CHEBI:29108"/>
        <label>2</label>
    </ligand>
</feature>
<evidence type="ECO:0000256" key="16">
    <source>
        <dbReference type="PIRSR" id="PIRSR613273-2"/>
    </source>
</evidence>
<feature type="disulfide bond" evidence="17">
    <location>
        <begin position="424"/>
        <end position="449"/>
    </location>
</feature>
<dbReference type="FunFam" id="2.20.100.10:FF:000006">
    <property type="entry name" value="A disintegrin and metalloproteinase with thrombospondin motifs 1"/>
    <property type="match status" value="1"/>
</dbReference>
<dbReference type="InterPro" id="IPR013273">
    <property type="entry name" value="ADAMTS/ADAMTS-like"/>
</dbReference>
<dbReference type="PROSITE" id="PS50092">
    <property type="entry name" value="TSP1"/>
    <property type="match status" value="3"/>
</dbReference>
<dbReference type="InterPro" id="IPR006586">
    <property type="entry name" value="ADAM_Cys-rich"/>
</dbReference>
<feature type="binding site" evidence="16 18">
    <location>
        <position position="326"/>
    </location>
    <ligand>
        <name>Zn(2+)</name>
        <dbReference type="ChEBI" id="CHEBI:29105"/>
        <note>catalytic</note>
    </ligand>
</feature>
<dbReference type="InterPro" id="IPR001590">
    <property type="entry name" value="Peptidase_M12B"/>
</dbReference>
<feature type="disulfide bond" evidence="17">
    <location>
        <begin position="413"/>
        <end position="436"/>
    </location>
</feature>
<dbReference type="Gene3D" id="2.20.100.10">
    <property type="entry name" value="Thrombospondin type-1 (TSP1) repeat"/>
    <property type="match status" value="3"/>
</dbReference>
<keyword evidence="14" id="KW-0325">Glycoprotein</keyword>
<dbReference type="SMART" id="SM00608">
    <property type="entry name" value="ACR"/>
    <property type="match status" value="1"/>
</dbReference>
<proteinExistence type="predicted"/>
<dbReference type="CDD" id="cd04273">
    <property type="entry name" value="ZnMc_ADAMTS_like"/>
    <property type="match status" value="1"/>
</dbReference>
<dbReference type="Ensembl" id="ENSSFOT00015055278.1">
    <property type="protein sequence ID" value="ENSSFOP00015065841.1"/>
    <property type="gene ID" value="ENSSFOG00015027602.1"/>
</dbReference>
<keyword evidence="2" id="KW-0964">Secreted</keyword>
<feature type="region of interest" description="Disordered" evidence="19">
    <location>
        <begin position="25"/>
        <end position="49"/>
    </location>
</feature>
<dbReference type="InterPro" id="IPR010294">
    <property type="entry name" value="ADAMTS_spacer1"/>
</dbReference>
<feature type="disulfide bond" evidence="17">
    <location>
        <begin position="287"/>
        <end position="292"/>
    </location>
</feature>
<feature type="signal peptide" evidence="20">
    <location>
        <begin position="1"/>
        <end position="19"/>
    </location>
</feature>
<dbReference type="SUPFAM" id="SSF55486">
    <property type="entry name" value="Metalloproteases ('zincins'), catalytic domain"/>
    <property type="match status" value="1"/>
</dbReference>
<evidence type="ECO:0000256" key="12">
    <source>
        <dbReference type="ARBA" id="ARBA00023145"/>
    </source>
</evidence>
<feature type="disulfide bond" evidence="17">
    <location>
        <begin position="499"/>
        <end position="536"/>
    </location>
</feature>
<dbReference type="GO" id="GO:0006508">
    <property type="term" value="P:proteolysis"/>
    <property type="evidence" value="ECO:0007669"/>
    <property type="project" value="UniProtKB-KW"/>
</dbReference>
<feature type="domain" description="Peptidase M12B" evidence="21">
    <location>
        <begin position="183"/>
        <end position="392"/>
    </location>
</feature>
<keyword evidence="12" id="KW-0865">Zymogen</keyword>
<feature type="binding site" evidence="16">
    <location>
        <position position="276"/>
    </location>
    <ligand>
        <name>Ca(2+)</name>
        <dbReference type="ChEBI" id="CHEBI:29108"/>
        <label>1</label>
    </ligand>
</feature>
<dbReference type="Pfam" id="PF19236">
    <property type="entry name" value="ADAMTS_CR_3"/>
    <property type="match status" value="1"/>
</dbReference>
<feature type="active site" evidence="15 18">
    <location>
        <position position="327"/>
    </location>
</feature>
<keyword evidence="4" id="KW-0645">Protease</keyword>
<evidence type="ECO:0000256" key="15">
    <source>
        <dbReference type="PIRSR" id="PIRSR613273-1"/>
    </source>
</evidence>
<dbReference type="Pfam" id="PF19030">
    <property type="entry name" value="TSP1_ADAMTS"/>
    <property type="match status" value="2"/>
</dbReference>
<dbReference type="PANTHER" id="PTHR13723:SF40">
    <property type="entry name" value="A DISINTEGRIN AND METALLOPROTEINASE WITH THROMBOSPONDIN MOTIFS 1"/>
    <property type="match status" value="1"/>
</dbReference>
<dbReference type="PRINTS" id="PR01857">
    <property type="entry name" value="ADAMTSFAMILY"/>
</dbReference>
<feature type="binding site" evidence="16">
    <location>
        <position position="269"/>
    </location>
    <ligand>
        <name>Ca(2+)</name>
        <dbReference type="ChEBI" id="CHEBI:29108"/>
        <label>1</label>
    </ligand>
</feature>
<dbReference type="PANTHER" id="PTHR13723">
    <property type="entry name" value="ADAMTS A DISINTEGRIN AND METALLOPROTEASE WITH THROMBOSPONDIN MOTIFS PROTEASE"/>
    <property type="match status" value="1"/>
</dbReference>
<dbReference type="OrthoDB" id="412680at2759"/>
<dbReference type="Pfam" id="PF00090">
    <property type="entry name" value="TSP_1"/>
    <property type="match status" value="1"/>
</dbReference>
<dbReference type="InterPro" id="IPR000884">
    <property type="entry name" value="TSP1_rpt"/>
</dbReference>
<keyword evidence="11" id="KW-0482">Metalloprotease</keyword>
<feature type="disulfide bond" evidence="17">
    <location>
        <begin position="514"/>
        <end position="526"/>
    </location>
</feature>
<dbReference type="GeneTree" id="ENSGT00940000156815"/>
<dbReference type="FunFam" id="2.60.120.830:FF:000001">
    <property type="entry name" value="A disintegrin and metalloproteinase with thrombospondin motifs 1"/>
    <property type="match status" value="1"/>
</dbReference>
<feature type="binding site" evidence="16 18">
    <location>
        <position position="330"/>
    </location>
    <ligand>
        <name>Zn(2+)</name>
        <dbReference type="ChEBI" id="CHEBI:29105"/>
        <note>catalytic</note>
    </ligand>
</feature>
<feature type="disulfide bond" evidence="17">
    <location>
        <begin position="258"/>
        <end position="310"/>
    </location>
</feature>
<evidence type="ECO:0000313" key="23">
    <source>
        <dbReference type="Proteomes" id="UP000694397"/>
    </source>
</evidence>
<feature type="chain" id="PRO_5034091067" evidence="20">
    <location>
        <begin position="20"/>
        <end position="900"/>
    </location>
</feature>